<dbReference type="EMBL" id="VZPB01000033">
    <property type="protein sequence ID" value="KAB0580002.1"/>
    <property type="molecule type" value="Genomic_DNA"/>
</dbReference>
<dbReference type="Proteomes" id="UP000430120">
    <property type="component" value="Unassembled WGS sequence"/>
</dbReference>
<dbReference type="AlphaFoldDB" id="A0A643FAA9"/>
<organism evidence="1 2">
    <name type="scientific">Ideonella dechloratans</name>
    <dbReference type="NCBI Taxonomy" id="36863"/>
    <lineage>
        <taxon>Bacteria</taxon>
        <taxon>Pseudomonadati</taxon>
        <taxon>Pseudomonadota</taxon>
        <taxon>Betaproteobacteria</taxon>
        <taxon>Burkholderiales</taxon>
        <taxon>Sphaerotilaceae</taxon>
        <taxon>Ideonella</taxon>
    </lineage>
</organism>
<proteinExistence type="predicted"/>
<accession>A0A643FAA9</accession>
<dbReference type="RefSeq" id="WP_151124705.1">
    <property type="nucleotide sequence ID" value="NZ_CP088081.1"/>
</dbReference>
<keyword evidence="2" id="KW-1185">Reference proteome</keyword>
<comment type="caution">
    <text evidence="1">The sequence shown here is derived from an EMBL/GenBank/DDBJ whole genome shotgun (WGS) entry which is preliminary data.</text>
</comment>
<evidence type="ECO:0000313" key="2">
    <source>
        <dbReference type="Proteomes" id="UP000430120"/>
    </source>
</evidence>
<evidence type="ECO:0000313" key="1">
    <source>
        <dbReference type="EMBL" id="KAB0580002.1"/>
    </source>
</evidence>
<gene>
    <name evidence="1" type="ORF">F7Q92_13790</name>
</gene>
<dbReference type="OrthoDB" id="9927268at2"/>
<reference evidence="1 2" key="1">
    <citation type="submission" date="2019-09" db="EMBL/GenBank/DDBJ databases">
        <title>Draft genome sequences of 48 bacterial type strains from the CCUG.</title>
        <authorList>
            <person name="Tunovic T."/>
            <person name="Pineiro-Iglesias B."/>
            <person name="Unosson C."/>
            <person name="Inganas E."/>
            <person name="Ohlen M."/>
            <person name="Cardew S."/>
            <person name="Jensie-Markopoulos S."/>
            <person name="Salva-Serra F."/>
            <person name="Jaen-Luchoro D."/>
            <person name="Karlsson R."/>
            <person name="Svensson-Stadler L."/>
            <person name="Chun J."/>
            <person name="Moore E."/>
        </authorList>
    </citation>
    <scope>NUCLEOTIDE SEQUENCE [LARGE SCALE GENOMIC DNA]</scope>
    <source>
        <strain evidence="1 2">CCUG 30977</strain>
    </source>
</reference>
<name>A0A643FAA9_IDEDE</name>
<sequence length="108" mass="12209">MSDTVLEPTVLSTQWRDGDLEVLFTQGVPCGDWLPINPQWTVDGLSVNLDFHWTPQFPDQPAPTKLCKKFVRAWVFRVPRGAYQVSFGGGVQRFDTTAVGITISERRK</sequence>
<protein>
    <submittedName>
        <fullName evidence="1">Uncharacterized protein</fullName>
    </submittedName>
</protein>